<gene>
    <name evidence="1" type="ORF">NTU39_02125</name>
</gene>
<dbReference type="EMBL" id="CP102780">
    <property type="protein sequence ID" value="UVA79857.1"/>
    <property type="molecule type" value="Genomic_DNA"/>
</dbReference>
<proteinExistence type="predicted"/>
<sequence>MTAHAFVHLAVASISPPQRGVGARLRGRFAAVAPPPPSGVAPPTVVVADVVVA</sequence>
<accession>A0ABY5QGE2</accession>
<name>A0ABY5QGE2_9BURK</name>
<dbReference type="RefSeq" id="WP_174984545.1">
    <property type="nucleotide sequence ID" value="NZ_CABPSA010000002.1"/>
</dbReference>
<protein>
    <submittedName>
        <fullName evidence="1">Uncharacterized protein</fullName>
    </submittedName>
</protein>
<evidence type="ECO:0000313" key="1">
    <source>
        <dbReference type="EMBL" id="UVA79857.1"/>
    </source>
</evidence>
<dbReference type="Proteomes" id="UP001058980">
    <property type="component" value="Chromosome"/>
</dbReference>
<reference evidence="1" key="1">
    <citation type="submission" date="2022-08" db="EMBL/GenBank/DDBJ databases">
        <title>Multi-unit outbreak of Pandoraea commovens among non-cystic fibrosis intensive care patients from 2019 to 2021 in Berlin, Germany.</title>
        <authorList>
            <person name="Menzel P."/>
        </authorList>
    </citation>
    <scope>NUCLEOTIDE SEQUENCE</scope>
    <source>
        <strain evidence="1">LB-19-202-79</strain>
    </source>
</reference>
<organism evidence="1 2">
    <name type="scientific">Pandoraea commovens</name>
    <dbReference type="NCBI Taxonomy" id="2508289"/>
    <lineage>
        <taxon>Bacteria</taxon>
        <taxon>Pseudomonadati</taxon>
        <taxon>Pseudomonadota</taxon>
        <taxon>Betaproteobacteria</taxon>
        <taxon>Burkholderiales</taxon>
        <taxon>Burkholderiaceae</taxon>
        <taxon>Pandoraea</taxon>
    </lineage>
</organism>
<keyword evidence="2" id="KW-1185">Reference proteome</keyword>
<evidence type="ECO:0000313" key="2">
    <source>
        <dbReference type="Proteomes" id="UP001058980"/>
    </source>
</evidence>